<dbReference type="InterPro" id="IPR008042">
    <property type="entry name" value="Retrotrans_Pao"/>
</dbReference>
<sequence>DFVQKAAKDATHPVFSHEVLLSKRKELLKDKKQEDKNSYHKRKFGSFNTKSLTNWRTSTNGNKKENEESSKEKPKVANRVVVCHSNDCNEVTTSSLILPVWICHKDNPEKKIMTYAVLDDQRTMHAVEDIRTQKISGLIVSSEDKSVDVPLPKAYSRENIPARRDQIPRVEMAINWSHLSPIANEIPEYRDDLGIGLLIGNNCVEAIKPRDVIPGKPQDPYAIRTVFGWGLIGVTNPVDHRECQSDGTRIHCHRVTTKDITTQSTGSTFVEQTQVKEVLNPHEVLKMFEQDFSEKKREKPMSLEDRMFLDITKREIHVTDDGHYELPLPFRNDKVELPSNRKLAESRLAGLKAKFAKDVKYKRDYMQFMDDMMKKGYAEKAPQTDGKPWYIPHHGVYHTRKPNKIRVVFDCSAEYEGQSLNQHLLQGPDLTNSLTGVLCRFREERIAFTCDIESMFCQQPGEEEFGTDATSFVENCFYVDDGLKSVEKVEQATKLIKSSIEMCQKGGFRLHKFTANKREVIESIPVDYRATEVKELDLSHDILPIERVLGMEWCIESDSFRFRITLKDRPLTRRGVLATISSIYDPLGLVAPVLLTGKKILQALCKENADWDDPLPEKLRIDDRIHCSLVVGKSRVAPLKQVSIPRLELTAAVVSVKVSAMLQEELDYKSIEEIYWTDSKVVLGYINNDARRFHVFVANRVQQIRDHSSKDQWNYVESKLNPADEASRGLKACDIVSDSRWINGPSFLYEAHQDWNHFNQPDDKAKLETDDVEIVTSKVNVPETQRRRNTIDHQGRGITWNTIRASGYWIVGCKDVVAKLIKDCAVCQRFRASVKDQKMADLPKERVETSPPFTYSAVDYFGPFYVKQGRKELKRYGVLFTCLASRAIHLEVSHTLETDSFLNAFRRFVSRRGPVRELRCDRGTNFVGASTELQKCLKEMNHDKIKEELLKESCDWFQFKFNVPKASHMGGIWERQIRTVRNVLNVLLYQNGSQLNDESLLTFMCEAESIVNSRPLSVDNLGLPDSLEPLTPNHLLTMKSKVLLPPPGVFQKEEMYLRKHWRRVQHLCNEFWSPRGSH</sequence>
<keyword evidence="3" id="KW-1185">Reference proteome</keyword>
<name>A0A6S7J9G9_PARCT</name>
<dbReference type="PANTHER" id="PTHR47331">
    <property type="entry name" value="PHD-TYPE DOMAIN-CONTAINING PROTEIN"/>
    <property type="match status" value="1"/>
</dbReference>
<feature type="compositionally biased region" description="Basic and acidic residues" evidence="1">
    <location>
        <begin position="62"/>
        <end position="75"/>
    </location>
</feature>
<dbReference type="GO" id="GO:0003676">
    <property type="term" value="F:nucleic acid binding"/>
    <property type="evidence" value="ECO:0007669"/>
    <property type="project" value="InterPro"/>
</dbReference>
<feature type="non-terminal residue" evidence="2">
    <location>
        <position position="1"/>
    </location>
</feature>
<dbReference type="InterPro" id="IPR012337">
    <property type="entry name" value="RNaseH-like_sf"/>
</dbReference>
<comment type="caution">
    <text evidence="2">The sequence shown here is derived from an EMBL/GenBank/DDBJ whole genome shotgun (WGS) entry which is preliminary data.</text>
</comment>
<feature type="region of interest" description="Disordered" evidence="1">
    <location>
        <begin position="50"/>
        <end position="75"/>
    </location>
</feature>
<dbReference type="Proteomes" id="UP001152795">
    <property type="component" value="Unassembled WGS sequence"/>
</dbReference>
<feature type="non-terminal residue" evidence="2">
    <location>
        <position position="1078"/>
    </location>
</feature>
<dbReference type="InterPro" id="IPR036397">
    <property type="entry name" value="RNaseH_sf"/>
</dbReference>
<dbReference type="Gene3D" id="3.30.420.10">
    <property type="entry name" value="Ribonuclease H-like superfamily/Ribonuclease H"/>
    <property type="match status" value="1"/>
</dbReference>
<reference evidence="2" key="1">
    <citation type="submission" date="2020-04" db="EMBL/GenBank/DDBJ databases">
        <authorList>
            <person name="Alioto T."/>
            <person name="Alioto T."/>
            <person name="Gomez Garrido J."/>
        </authorList>
    </citation>
    <scope>NUCLEOTIDE SEQUENCE</scope>
    <source>
        <strain evidence="2">A484AB</strain>
    </source>
</reference>
<protein>
    <submittedName>
        <fullName evidence="2">Uncharacterized protein LOC110055153</fullName>
    </submittedName>
</protein>
<dbReference type="SUPFAM" id="SSF53098">
    <property type="entry name" value="Ribonuclease H-like"/>
    <property type="match status" value="1"/>
</dbReference>
<proteinExistence type="predicted"/>
<dbReference type="PANTHER" id="PTHR47331:SF5">
    <property type="entry name" value="RIBONUCLEASE H"/>
    <property type="match status" value="1"/>
</dbReference>
<accession>A0A6S7J9G9</accession>
<evidence type="ECO:0000313" key="2">
    <source>
        <dbReference type="EMBL" id="CAB4027317.1"/>
    </source>
</evidence>
<dbReference type="OrthoDB" id="5987622at2759"/>
<feature type="compositionally biased region" description="Polar residues" evidence="1">
    <location>
        <begin position="50"/>
        <end position="61"/>
    </location>
</feature>
<organism evidence="2 3">
    <name type="scientific">Paramuricea clavata</name>
    <name type="common">Red gorgonian</name>
    <name type="synonym">Violescent sea-whip</name>
    <dbReference type="NCBI Taxonomy" id="317549"/>
    <lineage>
        <taxon>Eukaryota</taxon>
        <taxon>Metazoa</taxon>
        <taxon>Cnidaria</taxon>
        <taxon>Anthozoa</taxon>
        <taxon>Octocorallia</taxon>
        <taxon>Malacalcyonacea</taxon>
        <taxon>Plexauridae</taxon>
        <taxon>Paramuricea</taxon>
    </lineage>
</organism>
<gene>
    <name evidence="2" type="ORF">PACLA_8A069251</name>
</gene>
<evidence type="ECO:0000256" key="1">
    <source>
        <dbReference type="SAM" id="MobiDB-lite"/>
    </source>
</evidence>
<evidence type="ECO:0000313" key="3">
    <source>
        <dbReference type="Proteomes" id="UP001152795"/>
    </source>
</evidence>
<dbReference type="EMBL" id="CACRXK020014730">
    <property type="protein sequence ID" value="CAB4027317.1"/>
    <property type="molecule type" value="Genomic_DNA"/>
</dbReference>
<dbReference type="AlphaFoldDB" id="A0A6S7J9G9"/>
<dbReference type="Pfam" id="PF05380">
    <property type="entry name" value="Peptidase_A17"/>
    <property type="match status" value="2"/>
</dbReference>